<dbReference type="Proteomes" id="UP000663877">
    <property type="component" value="Unassembled WGS sequence"/>
</dbReference>
<evidence type="ECO:0000313" key="4">
    <source>
        <dbReference type="Proteomes" id="UP000663832"/>
    </source>
</evidence>
<organism evidence="2 4">
    <name type="scientific">Adineta steineri</name>
    <dbReference type="NCBI Taxonomy" id="433720"/>
    <lineage>
        <taxon>Eukaryota</taxon>
        <taxon>Metazoa</taxon>
        <taxon>Spiralia</taxon>
        <taxon>Gnathifera</taxon>
        <taxon>Rotifera</taxon>
        <taxon>Eurotatoria</taxon>
        <taxon>Bdelloidea</taxon>
        <taxon>Adinetida</taxon>
        <taxon>Adinetidae</taxon>
        <taxon>Adineta</taxon>
    </lineage>
</organism>
<dbReference type="OrthoDB" id="10008201at2759"/>
<dbReference type="EMBL" id="CAJNOM010000129">
    <property type="protein sequence ID" value="CAF1105561.1"/>
    <property type="molecule type" value="Genomic_DNA"/>
</dbReference>
<reference evidence="2" key="1">
    <citation type="submission" date="2021-02" db="EMBL/GenBank/DDBJ databases">
        <authorList>
            <person name="Nowell W R."/>
        </authorList>
    </citation>
    <scope>NUCLEOTIDE SEQUENCE</scope>
</reference>
<evidence type="ECO:0000313" key="1">
    <source>
        <dbReference type="EMBL" id="CAF1030578.1"/>
    </source>
</evidence>
<comment type="caution">
    <text evidence="2">The sequence shown here is derived from an EMBL/GenBank/DDBJ whole genome shotgun (WGS) entry which is preliminary data.</text>
</comment>
<dbReference type="EMBL" id="CAJNOM010000127">
    <property type="protein sequence ID" value="CAF1101651.1"/>
    <property type="molecule type" value="Genomic_DNA"/>
</dbReference>
<evidence type="ECO:0000313" key="3">
    <source>
        <dbReference type="EMBL" id="CAF1105561.1"/>
    </source>
</evidence>
<evidence type="ECO:0000313" key="2">
    <source>
        <dbReference type="EMBL" id="CAF1101651.1"/>
    </source>
</evidence>
<gene>
    <name evidence="1" type="ORF">BJG266_LOCUS17509</name>
    <name evidence="2" type="ORF">QVE165_LOCUS20331</name>
    <name evidence="3" type="ORF">QVE165_LOCUS20544</name>
</gene>
<protein>
    <submittedName>
        <fullName evidence="2">Uncharacterized protein</fullName>
    </submittedName>
</protein>
<dbReference type="AlphaFoldDB" id="A0A814P1Y9"/>
<dbReference type="Proteomes" id="UP000663832">
    <property type="component" value="Unassembled WGS sequence"/>
</dbReference>
<accession>A0A814P1Y9</accession>
<name>A0A814P1Y9_9BILA</name>
<sequence length="121" mass="13873">MYSQPIYDPFVLSSVCPYSCAILSFALQVGGTIDPEFLMQCQIADPKFEKAVNALKPVPLKFEAPLEHFNYQEDIFLDMGAPNQQQFYDAWAFKRYNTWVGSQDQWNSTYDIGSDIIIDLI</sequence>
<keyword evidence="4" id="KW-1185">Reference proteome</keyword>
<dbReference type="EMBL" id="CAJNOI010000085">
    <property type="protein sequence ID" value="CAF1030578.1"/>
    <property type="molecule type" value="Genomic_DNA"/>
</dbReference>
<proteinExistence type="predicted"/>